<protein>
    <recommendedName>
        <fullName evidence="4">Major facilitator superfamily (MFS) profile domain-containing protein</fullName>
    </recommendedName>
</protein>
<dbReference type="Gene3D" id="1.20.1250.20">
    <property type="entry name" value="MFS general substrate transporter like domains"/>
    <property type="match status" value="2"/>
</dbReference>
<dbReference type="CDD" id="cd17352">
    <property type="entry name" value="MFS_MCT_SLC16"/>
    <property type="match status" value="1"/>
</dbReference>
<dbReference type="Pfam" id="PF07690">
    <property type="entry name" value="MFS_1"/>
    <property type="match status" value="1"/>
</dbReference>
<evidence type="ECO:0000256" key="2">
    <source>
        <dbReference type="ARBA" id="ARBA00006727"/>
    </source>
</evidence>
<keyword evidence="3" id="KW-0472">Membrane</keyword>
<feature type="transmembrane region" description="Helical" evidence="3">
    <location>
        <begin position="332"/>
        <end position="353"/>
    </location>
</feature>
<gene>
    <name evidence="5" type="ORF">VTL71DRAFT_12400</name>
</gene>
<comment type="subcellular location">
    <subcellularLocation>
        <location evidence="1">Membrane</location>
        <topology evidence="1">Multi-pass membrane protein</topology>
    </subcellularLocation>
</comment>
<dbReference type="EMBL" id="JAZHXI010000005">
    <property type="protein sequence ID" value="KAL2071165.1"/>
    <property type="molecule type" value="Genomic_DNA"/>
</dbReference>
<feature type="transmembrane region" description="Helical" evidence="3">
    <location>
        <begin position="272"/>
        <end position="295"/>
    </location>
</feature>
<dbReference type="InterPro" id="IPR050327">
    <property type="entry name" value="Proton-linked_MCT"/>
</dbReference>
<evidence type="ECO:0000313" key="5">
    <source>
        <dbReference type="EMBL" id="KAL2071165.1"/>
    </source>
</evidence>
<feature type="transmembrane region" description="Helical" evidence="3">
    <location>
        <begin position="593"/>
        <end position="617"/>
    </location>
</feature>
<dbReference type="PANTHER" id="PTHR11360:SF281">
    <property type="entry name" value="ASPYRIDONES EFFLUX PROTEIN APDF-RELATED"/>
    <property type="match status" value="1"/>
</dbReference>
<comment type="similarity">
    <text evidence="2">Belongs to the major facilitator superfamily. Monocarboxylate porter (TC 2.A.1.13) family.</text>
</comment>
<comment type="caution">
    <text evidence="5">The sequence shown here is derived from an EMBL/GenBank/DDBJ whole genome shotgun (WGS) entry which is preliminary data.</text>
</comment>
<feature type="transmembrane region" description="Helical" evidence="3">
    <location>
        <begin position="392"/>
        <end position="414"/>
    </location>
</feature>
<feature type="transmembrane region" description="Helical" evidence="3">
    <location>
        <begin position="307"/>
        <end position="326"/>
    </location>
</feature>
<reference evidence="5 6" key="1">
    <citation type="journal article" date="2024" name="Commun. Biol.">
        <title>Comparative genomic analysis of thermophilic fungi reveals convergent evolutionary adaptations and gene losses.</title>
        <authorList>
            <person name="Steindorff A.S."/>
            <person name="Aguilar-Pontes M.V."/>
            <person name="Robinson A.J."/>
            <person name="Andreopoulos B."/>
            <person name="LaButti K."/>
            <person name="Kuo A."/>
            <person name="Mondo S."/>
            <person name="Riley R."/>
            <person name="Otillar R."/>
            <person name="Haridas S."/>
            <person name="Lipzen A."/>
            <person name="Grimwood J."/>
            <person name="Schmutz J."/>
            <person name="Clum A."/>
            <person name="Reid I.D."/>
            <person name="Moisan M.C."/>
            <person name="Butler G."/>
            <person name="Nguyen T.T.M."/>
            <person name="Dewar K."/>
            <person name="Conant G."/>
            <person name="Drula E."/>
            <person name="Henrissat B."/>
            <person name="Hansel C."/>
            <person name="Singer S."/>
            <person name="Hutchinson M.I."/>
            <person name="de Vries R.P."/>
            <person name="Natvig D.O."/>
            <person name="Powell A.J."/>
            <person name="Tsang A."/>
            <person name="Grigoriev I.V."/>
        </authorList>
    </citation>
    <scope>NUCLEOTIDE SEQUENCE [LARGE SCALE GENOMIC DNA]</scope>
    <source>
        <strain evidence="5 6">CBS 494.80</strain>
    </source>
</reference>
<accession>A0ABR4CMH6</accession>
<evidence type="ECO:0000256" key="3">
    <source>
        <dbReference type="SAM" id="Phobius"/>
    </source>
</evidence>
<sequence>MNDDSGAECPQPTVLCVLHDCRLEIWRPPVEPLLRLRYFFLERHPVSLLVPDKRCRADGLKLAFEEIVYILVLNTSTSSVSILDEVGLRQKAAFMKNSPRVWVAPRGVSAESKGCGVYPYRPTQFTAPLACLLQYSEPMGDHQNVFQHAVSLCPRLGILTPEYSEHHNDMKGSNSHARFQRKPFDFADMQSDSKEKVEALNGPVLNNPPAKLEDGEEQAVDEITFPEGGARAWCVAVGNGGVTFCTLGYINSFGVYQAYYERNQLRNTSPSAIAWIGSVQAFFIFGAAIVGGPLFDRYGASVMRPAAVAFVLSVMMTSLCTKYWQFMLAQGILGGISNGLVMSPGIPAVAQYFNKKRGGAMGLAIGGSSIGGVVFPIALSRMLNHDKLSFGWSVRVCGFLIMAILLPACIAIKARLPPRKSQFLLPRAFLELKYTTLVICTFLLFLGMFTPLFFLPTYAVSKGMSPTMAFYLLAIINGASFPGRVIPGILADKLGRMNMLIAAGISSGILTLCWQRVESNAGIIAFSAIFGFCSGAIVSGGVVALASCPEDPKNIGTYMGMGMAAASFAALIGPPINGALYDRYHSFDQVSTFSGVVCLAGGFMVIVAKWATGLGIFSKT</sequence>
<name>A0ABR4CMH6_9HELO</name>
<keyword evidence="3" id="KW-1133">Transmembrane helix</keyword>
<keyword evidence="3" id="KW-0812">Transmembrane</keyword>
<organism evidence="5 6">
    <name type="scientific">Oculimacula yallundae</name>
    <dbReference type="NCBI Taxonomy" id="86028"/>
    <lineage>
        <taxon>Eukaryota</taxon>
        <taxon>Fungi</taxon>
        <taxon>Dikarya</taxon>
        <taxon>Ascomycota</taxon>
        <taxon>Pezizomycotina</taxon>
        <taxon>Leotiomycetes</taxon>
        <taxon>Helotiales</taxon>
        <taxon>Ploettnerulaceae</taxon>
        <taxon>Oculimacula</taxon>
    </lineage>
</organism>
<feature type="transmembrane region" description="Helical" evidence="3">
    <location>
        <begin position="360"/>
        <end position="380"/>
    </location>
</feature>
<dbReference type="Proteomes" id="UP001595075">
    <property type="component" value="Unassembled WGS sequence"/>
</dbReference>
<evidence type="ECO:0000313" key="6">
    <source>
        <dbReference type="Proteomes" id="UP001595075"/>
    </source>
</evidence>
<dbReference type="SUPFAM" id="SSF103473">
    <property type="entry name" value="MFS general substrate transporter"/>
    <property type="match status" value="1"/>
</dbReference>
<evidence type="ECO:0000259" key="4">
    <source>
        <dbReference type="PROSITE" id="PS50850"/>
    </source>
</evidence>
<feature type="transmembrane region" description="Helical" evidence="3">
    <location>
        <begin position="499"/>
        <end position="517"/>
    </location>
</feature>
<feature type="transmembrane region" description="Helical" evidence="3">
    <location>
        <begin position="434"/>
        <end position="456"/>
    </location>
</feature>
<feature type="transmembrane region" description="Helical" evidence="3">
    <location>
        <begin position="523"/>
        <end position="546"/>
    </location>
</feature>
<feature type="transmembrane region" description="Helical" evidence="3">
    <location>
        <begin position="558"/>
        <end position="581"/>
    </location>
</feature>
<dbReference type="PANTHER" id="PTHR11360">
    <property type="entry name" value="MONOCARBOXYLATE TRANSPORTER"/>
    <property type="match status" value="1"/>
</dbReference>
<dbReference type="InterPro" id="IPR020846">
    <property type="entry name" value="MFS_dom"/>
</dbReference>
<keyword evidence="6" id="KW-1185">Reference proteome</keyword>
<dbReference type="InterPro" id="IPR036259">
    <property type="entry name" value="MFS_trans_sf"/>
</dbReference>
<evidence type="ECO:0000256" key="1">
    <source>
        <dbReference type="ARBA" id="ARBA00004141"/>
    </source>
</evidence>
<dbReference type="PROSITE" id="PS50850">
    <property type="entry name" value="MFS"/>
    <property type="match status" value="1"/>
</dbReference>
<feature type="domain" description="Major facilitator superfamily (MFS) profile" evidence="4">
    <location>
        <begin position="433"/>
        <end position="620"/>
    </location>
</feature>
<dbReference type="InterPro" id="IPR011701">
    <property type="entry name" value="MFS"/>
</dbReference>
<feature type="transmembrane region" description="Helical" evidence="3">
    <location>
        <begin position="468"/>
        <end position="487"/>
    </location>
</feature>
<proteinExistence type="inferred from homology"/>